<organism evidence="1 2">
    <name type="scientific">Neisseria mucosa (strain ATCC 25996 / DSM 4631 / NCTC 10774 / M26)</name>
    <dbReference type="NCBI Taxonomy" id="546266"/>
    <lineage>
        <taxon>Bacteria</taxon>
        <taxon>Pseudomonadati</taxon>
        <taxon>Pseudomonadota</taxon>
        <taxon>Betaproteobacteria</taxon>
        <taxon>Neisseriales</taxon>
        <taxon>Neisseriaceae</taxon>
        <taxon>Neisseria</taxon>
    </lineage>
</organism>
<sequence length="128" mass="13888">MPDQARRPAPEFQTNLGQLRGFARTGFAANNRYLIFGNGFFDFFELFVNGQGVVELGFGQGGQTLQKDFVRFSVFFFDFGQATVFVGIFEGGTQEMAVFGEGLGEVGMGHGVGKISNKTKGVIIAKVV</sequence>
<accession>D2ZWB3</accession>
<dbReference type="Proteomes" id="UP000003344">
    <property type="component" value="Unassembled WGS sequence"/>
</dbReference>
<name>D2ZWB3_NEIM2</name>
<evidence type="ECO:0000313" key="1">
    <source>
        <dbReference type="EMBL" id="EFC88527.1"/>
    </source>
</evidence>
<dbReference type="EMBL" id="ACDX02000007">
    <property type="protein sequence ID" value="EFC88527.1"/>
    <property type="molecule type" value="Genomic_DNA"/>
</dbReference>
<gene>
    <name evidence="1" type="ORF">NEIMUCOT_04906</name>
</gene>
<dbReference type="AlphaFoldDB" id="D2ZWB3"/>
<proteinExistence type="predicted"/>
<protein>
    <submittedName>
        <fullName evidence="1">Uncharacterized protein</fullName>
    </submittedName>
</protein>
<reference evidence="1 2" key="1">
    <citation type="submission" date="2009-10" db="EMBL/GenBank/DDBJ databases">
        <authorList>
            <person name="Weinstock G."/>
            <person name="Sodergren E."/>
            <person name="Clifton S."/>
            <person name="Fulton L."/>
            <person name="Fulton B."/>
            <person name="Courtney L."/>
            <person name="Fronick C."/>
            <person name="Harrison M."/>
            <person name="Strong C."/>
            <person name="Farmer C."/>
            <person name="Delahaunty K."/>
            <person name="Markovic C."/>
            <person name="Hall O."/>
            <person name="Minx P."/>
            <person name="Tomlinson C."/>
            <person name="Mitreva M."/>
            <person name="Nelson J."/>
            <person name="Hou S."/>
            <person name="Wollam A."/>
            <person name="Pepin K.H."/>
            <person name="Johnson M."/>
            <person name="Bhonagiri V."/>
            <person name="Nash W.E."/>
            <person name="Warren W."/>
            <person name="Chinwalla A."/>
            <person name="Mardis E.R."/>
            <person name="Wilson R.K."/>
        </authorList>
    </citation>
    <scope>NUCLEOTIDE SEQUENCE [LARGE SCALE GENOMIC DNA]</scope>
    <source>
        <strain evidence="2">ATCC 25996 / DSM 4631 / NCTC 10774 / M26</strain>
    </source>
</reference>
<comment type="caution">
    <text evidence="1">The sequence shown here is derived from an EMBL/GenBank/DDBJ whole genome shotgun (WGS) entry which is preliminary data.</text>
</comment>
<dbReference type="STRING" id="546266.NEIMUCOT_04906"/>
<evidence type="ECO:0000313" key="2">
    <source>
        <dbReference type="Proteomes" id="UP000003344"/>
    </source>
</evidence>